<reference evidence="1" key="1">
    <citation type="submission" date="2022-10" db="EMBL/GenBank/DDBJ databases">
        <title>Chitinophaga sp. nov., isolated from soil.</title>
        <authorList>
            <person name="Jeon C.O."/>
        </authorList>
    </citation>
    <scope>NUCLEOTIDE SEQUENCE</scope>
    <source>
        <strain evidence="1">R8</strain>
    </source>
</reference>
<sequence length="189" mass="20627">MAKIDNNMFLDGVRGNIAKQVVYRKQGNKTVVSRMPRRNENLAPTEGQRQQRFNFADASGYAQAMLADAEMKALYTAKKEPGQTVRGLMVGDFLKPPVVHEIITKDYKGVAGDPIGIRAYDDFRVVAVAVSIYSAGGDLIEEGQAILNPRNHSTWLYLTTVANADLAGTIIRVTASDFPGNPGVLEITI</sequence>
<evidence type="ECO:0000313" key="2">
    <source>
        <dbReference type="Proteomes" id="UP001162741"/>
    </source>
</evidence>
<protein>
    <recommendedName>
        <fullName evidence="3">Capsid protein</fullName>
    </recommendedName>
</protein>
<evidence type="ECO:0008006" key="3">
    <source>
        <dbReference type="Google" id="ProtNLM"/>
    </source>
</evidence>
<dbReference type="EMBL" id="CP107006">
    <property type="protein sequence ID" value="UYQ95923.1"/>
    <property type="molecule type" value="Genomic_DNA"/>
</dbReference>
<accession>A0ABY6J8F6</accession>
<dbReference type="RefSeq" id="WP_264283594.1">
    <property type="nucleotide sequence ID" value="NZ_CP107006.1"/>
</dbReference>
<evidence type="ECO:0000313" key="1">
    <source>
        <dbReference type="EMBL" id="UYQ95923.1"/>
    </source>
</evidence>
<name>A0ABY6J8F6_9BACT</name>
<gene>
    <name evidence="1" type="ORF">MKQ68_12510</name>
</gene>
<dbReference type="Proteomes" id="UP001162741">
    <property type="component" value="Chromosome"/>
</dbReference>
<organism evidence="1 2">
    <name type="scientific">Chitinophaga horti</name>
    <dbReference type="NCBI Taxonomy" id="2920382"/>
    <lineage>
        <taxon>Bacteria</taxon>
        <taxon>Pseudomonadati</taxon>
        <taxon>Bacteroidota</taxon>
        <taxon>Chitinophagia</taxon>
        <taxon>Chitinophagales</taxon>
        <taxon>Chitinophagaceae</taxon>
        <taxon>Chitinophaga</taxon>
    </lineage>
</organism>
<keyword evidence="2" id="KW-1185">Reference proteome</keyword>
<proteinExistence type="predicted"/>